<keyword evidence="8" id="KW-1185">Reference proteome</keyword>
<evidence type="ECO:0000256" key="2">
    <source>
        <dbReference type="ARBA" id="ARBA00006109"/>
    </source>
</evidence>
<sequence length="132" mass="15040">MSSIFYIIGSTLLLHAGYSSFEFHSLIKARHDNLALPTDIILEVICGILILIAGSINSTKNTPFLSASGKLINPTDTHLKNIDFRKATNEFQQIEVNPYEDLDSRLEFINVKEKRAEYKKWVQNETDKIELI</sequence>
<keyword evidence="5 6" id="KW-0472">Membrane</keyword>
<dbReference type="InterPro" id="IPR018937">
    <property type="entry name" value="MMgT"/>
</dbReference>
<feature type="transmembrane region" description="Helical" evidence="6">
    <location>
        <begin position="35"/>
        <end position="56"/>
    </location>
</feature>
<keyword evidence="3 6" id="KW-0812">Transmembrane</keyword>
<evidence type="ECO:0000256" key="5">
    <source>
        <dbReference type="ARBA" id="ARBA00023136"/>
    </source>
</evidence>
<dbReference type="PANTHER" id="PTHR28144:SF1">
    <property type="entry name" value="ER MEMBRANE PROTEIN COMPLEX SUBUNIT 5"/>
    <property type="match status" value="1"/>
</dbReference>
<evidence type="ECO:0000256" key="4">
    <source>
        <dbReference type="ARBA" id="ARBA00022989"/>
    </source>
</evidence>
<evidence type="ECO:0000313" key="7">
    <source>
        <dbReference type="EMBL" id="CAK7899067.1"/>
    </source>
</evidence>
<comment type="subcellular location">
    <subcellularLocation>
        <location evidence="1">Endomembrane system</location>
        <topology evidence="1">Multi-pass membrane protein</topology>
    </subcellularLocation>
</comment>
<organism evidence="7 8">
    <name type="scientific">[Candida] anglica</name>
    <dbReference type="NCBI Taxonomy" id="148631"/>
    <lineage>
        <taxon>Eukaryota</taxon>
        <taxon>Fungi</taxon>
        <taxon>Dikarya</taxon>
        <taxon>Ascomycota</taxon>
        <taxon>Saccharomycotina</taxon>
        <taxon>Pichiomycetes</taxon>
        <taxon>Debaryomycetaceae</taxon>
        <taxon>Kurtzmaniella</taxon>
    </lineage>
</organism>
<gene>
    <name evidence="7" type="primary">EMC5</name>
    <name evidence="7" type="ORF">CAAN4_C00980</name>
</gene>
<dbReference type="EMBL" id="OZ004255">
    <property type="protein sequence ID" value="CAK7899067.1"/>
    <property type="molecule type" value="Genomic_DNA"/>
</dbReference>
<evidence type="ECO:0000313" key="8">
    <source>
        <dbReference type="Proteomes" id="UP001497600"/>
    </source>
</evidence>
<dbReference type="PANTHER" id="PTHR28144">
    <property type="entry name" value="ER MEMBRANE PROTEIN COMPLEX SUBUNIT 5"/>
    <property type="match status" value="1"/>
</dbReference>
<evidence type="ECO:0000256" key="6">
    <source>
        <dbReference type="SAM" id="Phobius"/>
    </source>
</evidence>
<proteinExistence type="inferred from homology"/>
<evidence type="ECO:0000256" key="1">
    <source>
        <dbReference type="ARBA" id="ARBA00004127"/>
    </source>
</evidence>
<keyword evidence="4 6" id="KW-1133">Transmembrane helix</keyword>
<accession>A0ABP0E8F9</accession>
<evidence type="ECO:0000256" key="3">
    <source>
        <dbReference type="ARBA" id="ARBA00022692"/>
    </source>
</evidence>
<reference evidence="7 8" key="1">
    <citation type="submission" date="2024-01" db="EMBL/GenBank/DDBJ databases">
        <authorList>
            <consortium name="Genoscope - CEA"/>
            <person name="William W."/>
        </authorList>
    </citation>
    <scope>NUCLEOTIDE SEQUENCE [LARGE SCALE GENOMIC DNA]</scope>
    <source>
        <strain evidence="7 8">29B2s-10</strain>
    </source>
</reference>
<dbReference type="Proteomes" id="UP001497600">
    <property type="component" value="Chromosome C"/>
</dbReference>
<name>A0ABP0E8F9_9ASCO</name>
<comment type="similarity">
    <text evidence="2">Belongs to the membrane magnesium transporter (TC 1.A.67) family.</text>
</comment>
<dbReference type="InterPro" id="IPR053279">
    <property type="entry name" value="EMC_subunit"/>
</dbReference>
<dbReference type="Pfam" id="PF10270">
    <property type="entry name" value="MMgT"/>
    <property type="match status" value="1"/>
</dbReference>
<protein>
    <submittedName>
        <fullName evidence="7">ER membrane protein complex subunit 5</fullName>
    </submittedName>
</protein>